<dbReference type="Pfam" id="PF04214">
    <property type="entry name" value="DUF411"/>
    <property type="match status" value="1"/>
</dbReference>
<feature type="chain" id="PRO_5045601470" evidence="1">
    <location>
        <begin position="24"/>
        <end position="150"/>
    </location>
</feature>
<evidence type="ECO:0000313" key="2">
    <source>
        <dbReference type="EMBL" id="MCF3948023.1"/>
    </source>
</evidence>
<dbReference type="Proteomes" id="UP001521209">
    <property type="component" value="Unassembled WGS sequence"/>
</dbReference>
<protein>
    <submittedName>
        <fullName evidence="2">DUF411 domain-containing protein</fullName>
    </submittedName>
</protein>
<evidence type="ECO:0000313" key="3">
    <source>
        <dbReference type="Proteomes" id="UP001521209"/>
    </source>
</evidence>
<dbReference type="InterPro" id="IPR007332">
    <property type="entry name" value="DUF411"/>
</dbReference>
<reference evidence="2 3" key="1">
    <citation type="submission" date="2022-01" db="EMBL/GenBank/DDBJ databases">
        <authorList>
            <person name="Won M."/>
            <person name="Kim S.-J."/>
            <person name="Kwon S.-W."/>
        </authorList>
    </citation>
    <scope>NUCLEOTIDE SEQUENCE [LARGE SCALE GENOMIC DNA]</scope>
    <source>
        <strain evidence="2 3">KCTC 23505</strain>
    </source>
</reference>
<gene>
    <name evidence="2" type="ORF">L2A60_15200</name>
</gene>
<evidence type="ECO:0000256" key="1">
    <source>
        <dbReference type="SAM" id="SignalP"/>
    </source>
</evidence>
<feature type="signal peptide" evidence="1">
    <location>
        <begin position="1"/>
        <end position="23"/>
    </location>
</feature>
<keyword evidence="1" id="KW-0732">Signal</keyword>
<name>A0ABS9DZ39_9PROT</name>
<keyword evidence="3" id="KW-1185">Reference proteome</keyword>
<sequence>MNRRTLLNATVALAALAPVSALAAAPIKATLYKDPSCSCCEAYAKYLDKNGFKVTVIPTPNLEQVTLAAGVPKSLVGCHLTKLAGHVFEGHIPAPLIKKFLAEPSSAKGLAIPGMPVGLPGMPAMAGMKAEPIAVYLVGTPKPVVFATVN</sequence>
<dbReference type="EMBL" id="JAKGBZ010000036">
    <property type="protein sequence ID" value="MCF3948023.1"/>
    <property type="molecule type" value="Genomic_DNA"/>
</dbReference>
<dbReference type="RefSeq" id="WP_013640737.1">
    <property type="nucleotide sequence ID" value="NZ_JAKGBZ010000036.1"/>
</dbReference>
<comment type="caution">
    <text evidence="2">The sequence shown here is derived from an EMBL/GenBank/DDBJ whole genome shotgun (WGS) entry which is preliminary data.</text>
</comment>
<accession>A0ABS9DZ39</accession>
<organism evidence="2 3">
    <name type="scientific">Acidiphilium iwatense</name>
    <dbReference type="NCBI Taxonomy" id="768198"/>
    <lineage>
        <taxon>Bacteria</taxon>
        <taxon>Pseudomonadati</taxon>
        <taxon>Pseudomonadota</taxon>
        <taxon>Alphaproteobacteria</taxon>
        <taxon>Acetobacterales</taxon>
        <taxon>Acidocellaceae</taxon>
        <taxon>Acidiphilium</taxon>
    </lineage>
</organism>
<proteinExistence type="predicted"/>